<evidence type="ECO:0000313" key="1">
    <source>
        <dbReference type="EMBL" id="KAG5291176.1"/>
    </source>
</evidence>
<dbReference type="EMBL" id="JAEVHI010000005">
    <property type="protein sequence ID" value="KAG5291176.1"/>
    <property type="molecule type" value="Genomic_DNA"/>
</dbReference>
<reference evidence="1 2" key="1">
    <citation type="submission" date="2021-01" db="EMBL/GenBank/DDBJ databases">
        <title>Chromosome-level genome assembly of a human fungal pathogen reveals clustering of transcriptionally co-regulated genes.</title>
        <authorList>
            <person name="Voorhies M."/>
            <person name="Cohen S."/>
            <person name="Shea T.P."/>
            <person name="Petrus S."/>
            <person name="Munoz J.F."/>
            <person name="Poplawski S."/>
            <person name="Goldman W.E."/>
            <person name="Michael T."/>
            <person name="Cuomo C.A."/>
            <person name="Sil A."/>
            <person name="Beyhan S."/>
        </authorList>
    </citation>
    <scope>NUCLEOTIDE SEQUENCE [LARGE SCALE GENOMIC DNA]</scope>
    <source>
        <strain evidence="1 2">G184AR</strain>
    </source>
</reference>
<dbReference type="AlphaFoldDB" id="A0A8H7YHD8"/>
<protein>
    <submittedName>
        <fullName evidence="1">Uncharacterized protein</fullName>
    </submittedName>
</protein>
<sequence length="79" mass="8995">MNTGSILKSRNICNTEIGSEGRKLTWLPVKKKTKASLDSFIPNNDGRTSSLLARDINRKFHCGSLRRRGMTDMRNTNER</sequence>
<evidence type="ECO:0000313" key="2">
    <source>
        <dbReference type="Proteomes" id="UP000670092"/>
    </source>
</evidence>
<gene>
    <name evidence="1" type="ORF">I7I52_08429</name>
</gene>
<name>A0A8H7YHD8_AJECA</name>
<organism evidence="1 2">
    <name type="scientific">Ajellomyces capsulatus</name>
    <name type="common">Darling's disease fungus</name>
    <name type="synonym">Histoplasma capsulatum</name>
    <dbReference type="NCBI Taxonomy" id="5037"/>
    <lineage>
        <taxon>Eukaryota</taxon>
        <taxon>Fungi</taxon>
        <taxon>Dikarya</taxon>
        <taxon>Ascomycota</taxon>
        <taxon>Pezizomycotina</taxon>
        <taxon>Eurotiomycetes</taxon>
        <taxon>Eurotiomycetidae</taxon>
        <taxon>Onygenales</taxon>
        <taxon>Ajellomycetaceae</taxon>
        <taxon>Histoplasma</taxon>
    </lineage>
</organism>
<dbReference type="Proteomes" id="UP000670092">
    <property type="component" value="Unassembled WGS sequence"/>
</dbReference>
<dbReference type="VEuPathDB" id="FungiDB:I7I52_08429"/>
<accession>A0A8H7YHD8</accession>
<comment type="caution">
    <text evidence="1">The sequence shown here is derived from an EMBL/GenBank/DDBJ whole genome shotgun (WGS) entry which is preliminary data.</text>
</comment>
<proteinExistence type="predicted"/>